<keyword evidence="3" id="KW-1185">Reference proteome</keyword>
<feature type="region of interest" description="Disordered" evidence="1">
    <location>
        <begin position="1"/>
        <end position="23"/>
    </location>
</feature>
<evidence type="ECO:0000313" key="2">
    <source>
        <dbReference type="EMBL" id="UXI68362.1"/>
    </source>
</evidence>
<dbReference type="EMBL" id="CP104694">
    <property type="protein sequence ID" value="UXI68362.1"/>
    <property type="molecule type" value="Genomic_DNA"/>
</dbReference>
<name>A0ABY6BFR9_9GAMM</name>
<proteinExistence type="predicted"/>
<evidence type="ECO:0000256" key="1">
    <source>
        <dbReference type="SAM" id="MobiDB-lite"/>
    </source>
</evidence>
<protein>
    <submittedName>
        <fullName evidence="2">Uncharacterized protein</fullName>
    </submittedName>
</protein>
<reference evidence="2" key="1">
    <citation type="submission" date="2022-09" db="EMBL/GenBank/DDBJ databases">
        <title>Tahibacter sp. nov., isolated from a fresh water.</title>
        <authorList>
            <person name="Baek J.H."/>
            <person name="Lee J.K."/>
            <person name="Kim J.M."/>
            <person name="Jeon C.O."/>
        </authorList>
    </citation>
    <scope>NUCLEOTIDE SEQUENCE</scope>
    <source>
        <strain evidence="2">W38</strain>
    </source>
</reference>
<accession>A0ABY6BFR9</accession>
<dbReference type="RefSeq" id="WP_261695322.1">
    <property type="nucleotide sequence ID" value="NZ_CP104694.1"/>
</dbReference>
<sequence>MSDLRRTLRAVPTAPPRASQEGDKTLRVPKEIRAKLKLIAHQRGIALHELTAEQLGEFCELYRSASARAPAPVAEDDGVIVPQDEQATLRVSRDLWAKVKTIAVSRDESVFDLTTRILGDYCARYESFTRQSLAVPSEQDAPAVPAVAVK</sequence>
<organism evidence="2 3">
    <name type="scientific">Tahibacter amnicola</name>
    <dbReference type="NCBI Taxonomy" id="2976241"/>
    <lineage>
        <taxon>Bacteria</taxon>
        <taxon>Pseudomonadati</taxon>
        <taxon>Pseudomonadota</taxon>
        <taxon>Gammaproteobacteria</taxon>
        <taxon>Lysobacterales</taxon>
        <taxon>Rhodanobacteraceae</taxon>
        <taxon>Tahibacter</taxon>
    </lineage>
</organism>
<dbReference type="Proteomes" id="UP001064632">
    <property type="component" value="Chromosome"/>
</dbReference>
<evidence type="ECO:0000313" key="3">
    <source>
        <dbReference type="Proteomes" id="UP001064632"/>
    </source>
</evidence>
<gene>
    <name evidence="2" type="ORF">N4264_01540</name>
</gene>